<feature type="region of interest" description="Disordered" evidence="1">
    <location>
        <begin position="1"/>
        <end position="53"/>
    </location>
</feature>
<proteinExistence type="predicted"/>
<name>V5B623_TRYCR</name>
<protein>
    <submittedName>
        <fullName evidence="2">Uncharacterized protein</fullName>
    </submittedName>
</protein>
<dbReference type="AlphaFoldDB" id="V5B623"/>
<dbReference type="Proteomes" id="UP000017861">
    <property type="component" value="Unassembled WGS sequence"/>
</dbReference>
<sequence length="105" mass="12243">MRSRHPRRSSNQRQHQKQRRTHSRNGPAPHTLPAARTRTHRRPHPPTQTGTNRALVVCRSSRVDHSTFLINPFLLMANPVTRFRQIDIPVLPILRLQVTPNTLKR</sequence>
<comment type="caution">
    <text evidence="2">The sequence shown here is derived from an EMBL/GenBank/DDBJ whole genome shotgun (WGS) entry which is preliminary data.</text>
</comment>
<accession>V5B623</accession>
<evidence type="ECO:0000256" key="1">
    <source>
        <dbReference type="SAM" id="MobiDB-lite"/>
    </source>
</evidence>
<dbReference type="EMBL" id="AYLP01000285">
    <property type="protein sequence ID" value="ESS61452.1"/>
    <property type="molecule type" value="Genomic_DNA"/>
</dbReference>
<dbReference type="VEuPathDB" id="TriTrypDB:TCDM_10960"/>
<reference evidence="2 3" key="1">
    <citation type="journal article" date="2014" name="Genome Announc.">
        <title>Trypanosoma cruzi Clone Dm28c Draft Genome Sequence.</title>
        <authorList>
            <person name="Grisard E.C."/>
            <person name="Teixeira S.M."/>
            <person name="de Almeida L.G."/>
            <person name="Stoco P.H."/>
            <person name="Gerber A.L."/>
            <person name="Talavera-Lopez C."/>
            <person name="Lima O.C."/>
            <person name="Andersson B."/>
            <person name="de Vasconcelos A.T."/>
        </authorList>
    </citation>
    <scope>NUCLEOTIDE SEQUENCE [LARGE SCALE GENOMIC DNA]</scope>
    <source>
        <strain evidence="2 3">Dm28c</strain>
    </source>
</reference>
<evidence type="ECO:0000313" key="3">
    <source>
        <dbReference type="Proteomes" id="UP000017861"/>
    </source>
</evidence>
<organism evidence="2 3">
    <name type="scientific">Trypanosoma cruzi Dm28c</name>
    <dbReference type="NCBI Taxonomy" id="1416333"/>
    <lineage>
        <taxon>Eukaryota</taxon>
        <taxon>Discoba</taxon>
        <taxon>Euglenozoa</taxon>
        <taxon>Kinetoplastea</taxon>
        <taxon>Metakinetoplastina</taxon>
        <taxon>Trypanosomatida</taxon>
        <taxon>Trypanosomatidae</taxon>
        <taxon>Trypanosoma</taxon>
        <taxon>Schizotrypanum</taxon>
    </lineage>
</organism>
<feature type="compositionally biased region" description="Basic residues" evidence="1">
    <location>
        <begin position="1"/>
        <end position="23"/>
    </location>
</feature>
<evidence type="ECO:0000313" key="2">
    <source>
        <dbReference type="EMBL" id="ESS61452.1"/>
    </source>
</evidence>
<gene>
    <name evidence="2" type="ORF">TCDM_10960</name>
</gene>